<keyword evidence="3" id="KW-0547">Nucleotide-binding</keyword>
<dbReference type="Gene3D" id="3.40.50.300">
    <property type="entry name" value="P-loop containing nucleotide triphosphate hydrolases"/>
    <property type="match status" value="1"/>
</dbReference>
<comment type="similarity">
    <text evidence="1">Belongs to the ABC transporter superfamily.</text>
</comment>
<dbReference type="InterPro" id="IPR003439">
    <property type="entry name" value="ABC_transporter-like_ATP-bd"/>
</dbReference>
<reference evidence="6 7" key="1">
    <citation type="submission" date="2023-03" db="EMBL/GenBank/DDBJ databases">
        <title>Thalassotalea loyana LMG 22536T draft genome sequence.</title>
        <authorList>
            <person name="Sawabe T."/>
        </authorList>
    </citation>
    <scope>NUCLEOTIDE SEQUENCE [LARGE SCALE GENOMIC DNA]</scope>
    <source>
        <strain evidence="6 7">LMG 22536</strain>
    </source>
</reference>
<dbReference type="Pfam" id="PF00005">
    <property type="entry name" value="ABC_tran"/>
    <property type="match status" value="1"/>
</dbReference>
<dbReference type="PROSITE" id="PS50893">
    <property type="entry name" value="ABC_TRANSPORTER_2"/>
    <property type="match status" value="1"/>
</dbReference>
<dbReference type="SUPFAM" id="SSF52540">
    <property type="entry name" value="P-loop containing nucleoside triphosphate hydrolases"/>
    <property type="match status" value="1"/>
</dbReference>
<dbReference type="CDD" id="cd03255">
    <property type="entry name" value="ABC_MJ0796_LolCDE_FtsE"/>
    <property type="match status" value="1"/>
</dbReference>
<dbReference type="SMART" id="SM00382">
    <property type="entry name" value="AAA"/>
    <property type="match status" value="1"/>
</dbReference>
<keyword evidence="4 6" id="KW-0067">ATP-binding</keyword>
<evidence type="ECO:0000313" key="6">
    <source>
        <dbReference type="EMBL" id="GLX86892.1"/>
    </source>
</evidence>
<keyword evidence="7" id="KW-1185">Reference proteome</keyword>
<accession>A0ABQ6HFM1</accession>
<evidence type="ECO:0000259" key="5">
    <source>
        <dbReference type="PROSITE" id="PS50893"/>
    </source>
</evidence>
<dbReference type="GO" id="GO:0005524">
    <property type="term" value="F:ATP binding"/>
    <property type="evidence" value="ECO:0007669"/>
    <property type="project" value="UniProtKB-KW"/>
</dbReference>
<evidence type="ECO:0000313" key="7">
    <source>
        <dbReference type="Proteomes" id="UP001157134"/>
    </source>
</evidence>
<sequence length="225" mass="25304">MSIEITNLQFSYVSQPNNLVLDIPHWQLNAQQKCFLHAASGSGKTTLLNILSGLRLPTSGEVTILGERIDKMSTKQRDIFRANNIGYMFQAFNLIDYLSAIDNINLASYLAGKSKMSRHETDAKTLLNKLSVKESDWYRPITELSIGQQQRIGIARALINKPQLLLADEPTSSLDENAKNKFIELLSNVCQETQPTVIFVSHDSRLKTQFDHIEALSDINKVVRA</sequence>
<evidence type="ECO:0000256" key="2">
    <source>
        <dbReference type="ARBA" id="ARBA00022448"/>
    </source>
</evidence>
<dbReference type="InterPro" id="IPR017911">
    <property type="entry name" value="MacB-like_ATP-bd"/>
</dbReference>
<dbReference type="InterPro" id="IPR003593">
    <property type="entry name" value="AAA+_ATPase"/>
</dbReference>
<proteinExistence type="inferred from homology"/>
<dbReference type="PANTHER" id="PTHR42798:SF7">
    <property type="entry name" value="ALPHA-D-RIBOSE 1-METHYLPHOSPHONATE 5-TRIPHOSPHATE SYNTHASE SUBUNIT PHNL"/>
    <property type="match status" value="1"/>
</dbReference>
<gene>
    <name evidence="6" type="ORF">tloyanaT_31450</name>
</gene>
<organism evidence="6 7">
    <name type="scientific">Thalassotalea loyana</name>
    <dbReference type="NCBI Taxonomy" id="280483"/>
    <lineage>
        <taxon>Bacteria</taxon>
        <taxon>Pseudomonadati</taxon>
        <taxon>Pseudomonadota</taxon>
        <taxon>Gammaproteobacteria</taxon>
        <taxon>Alteromonadales</taxon>
        <taxon>Colwelliaceae</taxon>
        <taxon>Thalassotalea</taxon>
    </lineage>
</organism>
<dbReference type="Proteomes" id="UP001157134">
    <property type="component" value="Unassembled WGS sequence"/>
</dbReference>
<feature type="domain" description="ABC transporter" evidence="5">
    <location>
        <begin position="3"/>
        <end position="225"/>
    </location>
</feature>
<dbReference type="InterPro" id="IPR027417">
    <property type="entry name" value="P-loop_NTPase"/>
</dbReference>
<dbReference type="RefSeq" id="WP_284300395.1">
    <property type="nucleotide sequence ID" value="NZ_BSSV01000008.1"/>
</dbReference>
<name>A0ABQ6HFM1_9GAMM</name>
<dbReference type="PANTHER" id="PTHR42798">
    <property type="entry name" value="LIPOPROTEIN-RELEASING SYSTEM ATP-BINDING PROTEIN LOLD"/>
    <property type="match status" value="1"/>
</dbReference>
<dbReference type="EMBL" id="BSSV01000008">
    <property type="protein sequence ID" value="GLX86892.1"/>
    <property type="molecule type" value="Genomic_DNA"/>
</dbReference>
<evidence type="ECO:0000256" key="4">
    <source>
        <dbReference type="ARBA" id="ARBA00022840"/>
    </source>
</evidence>
<protein>
    <submittedName>
        <fullName evidence="6">ABC transporter ATP-binding protein</fullName>
    </submittedName>
</protein>
<evidence type="ECO:0000256" key="1">
    <source>
        <dbReference type="ARBA" id="ARBA00005417"/>
    </source>
</evidence>
<evidence type="ECO:0000256" key="3">
    <source>
        <dbReference type="ARBA" id="ARBA00022741"/>
    </source>
</evidence>
<comment type="caution">
    <text evidence="6">The sequence shown here is derived from an EMBL/GenBank/DDBJ whole genome shotgun (WGS) entry which is preliminary data.</text>
</comment>
<keyword evidence="2" id="KW-0813">Transport</keyword>